<dbReference type="Pfam" id="PF00754">
    <property type="entry name" value="F5_F8_type_C"/>
    <property type="match status" value="1"/>
</dbReference>
<keyword evidence="3" id="KW-1185">Reference proteome</keyword>
<accession>A0ABW2Z3J3</accession>
<dbReference type="PROSITE" id="PS51257">
    <property type="entry name" value="PROKAR_LIPOPROTEIN"/>
    <property type="match status" value="1"/>
</dbReference>
<reference evidence="3" key="1">
    <citation type="journal article" date="2019" name="Int. J. Syst. Evol. Microbiol.">
        <title>The Global Catalogue of Microorganisms (GCM) 10K type strain sequencing project: providing services to taxonomists for standard genome sequencing and annotation.</title>
        <authorList>
            <consortium name="The Broad Institute Genomics Platform"/>
            <consortium name="The Broad Institute Genome Sequencing Center for Infectious Disease"/>
            <person name="Wu L."/>
            <person name="Ma J."/>
        </authorList>
    </citation>
    <scope>NUCLEOTIDE SEQUENCE [LARGE SCALE GENOMIC DNA]</scope>
    <source>
        <strain evidence="3">CCUG 60022</strain>
    </source>
</reference>
<comment type="caution">
    <text evidence="2">The sequence shown here is derived from an EMBL/GenBank/DDBJ whole genome shotgun (WGS) entry which is preliminary data.</text>
</comment>
<organism evidence="2 3">
    <name type="scientific">Lutibacter aestuarii</name>
    <dbReference type="NCBI Taxonomy" id="861111"/>
    <lineage>
        <taxon>Bacteria</taxon>
        <taxon>Pseudomonadati</taxon>
        <taxon>Bacteroidota</taxon>
        <taxon>Flavobacteriia</taxon>
        <taxon>Flavobacteriales</taxon>
        <taxon>Flavobacteriaceae</taxon>
        <taxon>Lutibacter</taxon>
    </lineage>
</organism>
<dbReference type="InterPro" id="IPR000421">
    <property type="entry name" value="FA58C"/>
</dbReference>
<evidence type="ECO:0000313" key="2">
    <source>
        <dbReference type="EMBL" id="MFD0761351.1"/>
    </source>
</evidence>
<name>A0ABW2Z3J3_9FLAO</name>
<dbReference type="InterPro" id="IPR008979">
    <property type="entry name" value="Galactose-bd-like_sf"/>
</dbReference>
<dbReference type="PROSITE" id="PS50022">
    <property type="entry name" value="FA58C_3"/>
    <property type="match status" value="1"/>
</dbReference>
<dbReference type="EMBL" id="JBHTIC010000005">
    <property type="protein sequence ID" value="MFD0761351.1"/>
    <property type="molecule type" value="Genomic_DNA"/>
</dbReference>
<gene>
    <name evidence="2" type="ORF">ACFQZW_04600</name>
</gene>
<sequence>MKIIYRSLQFIILTMLISIAFSCSKKENEIEEIIINPEPIEETFNYTSSEKYNLNIVYFIPSDIKNLPNSHKRLSEIFLHGQQFYKSNMNHYGFGNKTYNLLTDKEKNRVKIIYINGKYPTSNYPYEGGGAIIKEEVDAYFRTNPEENKSEHTIVVVPVKDQDNPDVPFYGWGKWCFALDYEHMDVNYFKDGTKKGADATKYIGGLLHELGHALNLPHNKQKVSESTLENKGTSLMGSGNYTYGNSPTFLTEASCAILNNNQIFGSSNIEYYTGASLQITSIKATYNNGSLNLNGTFQSDVDVNYVGYYNDPADDNADYDAVTWAAPISENNTFNIDMPLNELFKKDNTPYALRLRFCHINGEITTYSYAYKFVDNEPIIEFGDKEYLDRSNWEIESYSSQEDDALASYVLDNNPSTYWHSKWKQNAASYPHTLTIDMGENKLVNGFSFLQRDGMRKIKTIEILISTDATNWENKGTYELKNINTIHHINLTNESNFRFFKIIAKSAFDGDKFAAMAEIKCY</sequence>
<dbReference type="SUPFAM" id="SSF49785">
    <property type="entry name" value="Galactose-binding domain-like"/>
    <property type="match status" value="1"/>
</dbReference>
<evidence type="ECO:0000259" key="1">
    <source>
        <dbReference type="PROSITE" id="PS50022"/>
    </source>
</evidence>
<dbReference type="Gene3D" id="2.60.120.260">
    <property type="entry name" value="Galactose-binding domain-like"/>
    <property type="match status" value="1"/>
</dbReference>
<dbReference type="SUPFAM" id="SSF55486">
    <property type="entry name" value="Metalloproteases ('zincins'), catalytic domain"/>
    <property type="match status" value="1"/>
</dbReference>
<feature type="domain" description="F5/8 type C" evidence="1">
    <location>
        <begin position="375"/>
        <end position="522"/>
    </location>
</feature>
<dbReference type="Proteomes" id="UP001597032">
    <property type="component" value="Unassembled WGS sequence"/>
</dbReference>
<proteinExistence type="predicted"/>
<dbReference type="RefSeq" id="WP_298265226.1">
    <property type="nucleotide sequence ID" value="NZ_JBHTIC010000005.1"/>
</dbReference>
<evidence type="ECO:0000313" key="3">
    <source>
        <dbReference type="Proteomes" id="UP001597032"/>
    </source>
</evidence>
<protein>
    <submittedName>
        <fullName evidence="2">Discoidin domain-containing protein</fullName>
    </submittedName>
</protein>